<feature type="transmembrane region" description="Helical" evidence="1">
    <location>
        <begin position="24"/>
        <end position="43"/>
    </location>
</feature>
<dbReference type="InterPro" id="IPR012861">
    <property type="entry name" value="DUF1634"/>
</dbReference>
<keyword evidence="1" id="KW-0472">Membrane</keyword>
<name>A0A2P8HUS1_CHINA</name>
<gene>
    <name evidence="2" type="ORF">CLV51_1011318</name>
</gene>
<reference evidence="2 3" key="1">
    <citation type="submission" date="2018-03" db="EMBL/GenBank/DDBJ databases">
        <title>Genomic Encyclopedia of Archaeal and Bacterial Type Strains, Phase II (KMG-II): from individual species to whole genera.</title>
        <authorList>
            <person name="Goeker M."/>
        </authorList>
    </citation>
    <scope>NUCLEOTIDE SEQUENCE [LARGE SCALE GENOMIC DNA]</scope>
    <source>
        <strain evidence="2 3">DSM 24859</strain>
    </source>
</reference>
<protein>
    <submittedName>
        <fullName evidence="2">Putative membrane protein</fullName>
    </submittedName>
</protein>
<keyword evidence="1" id="KW-1133">Transmembrane helix</keyword>
<evidence type="ECO:0000313" key="3">
    <source>
        <dbReference type="Proteomes" id="UP000240971"/>
    </source>
</evidence>
<keyword evidence="3" id="KW-1185">Reference proteome</keyword>
<keyword evidence="1" id="KW-0812">Transmembrane</keyword>
<sequence length="133" mass="14656">MMKQFFSKHFLADKDIQLLIGKQLRLGVITSSLVVLIGGIIYLSRHGHELPSYKEFTGVREGLNNLPGIWQGVLDNKGMNIIQLGVVLLIATPIIRIAFSVVAFLIEKDYLYVVITLIVLGVIMFSMLGGLAG</sequence>
<feature type="transmembrane region" description="Helical" evidence="1">
    <location>
        <begin position="110"/>
        <end position="132"/>
    </location>
</feature>
<dbReference type="EMBL" id="PYAW01000001">
    <property type="protein sequence ID" value="PSL49976.1"/>
    <property type="molecule type" value="Genomic_DNA"/>
</dbReference>
<comment type="caution">
    <text evidence="2">The sequence shown here is derived from an EMBL/GenBank/DDBJ whole genome shotgun (WGS) entry which is preliminary data.</text>
</comment>
<dbReference type="Proteomes" id="UP000240971">
    <property type="component" value="Unassembled WGS sequence"/>
</dbReference>
<evidence type="ECO:0000313" key="2">
    <source>
        <dbReference type="EMBL" id="PSL49976.1"/>
    </source>
</evidence>
<evidence type="ECO:0000256" key="1">
    <source>
        <dbReference type="SAM" id="Phobius"/>
    </source>
</evidence>
<accession>A0A2P8HUS1</accession>
<proteinExistence type="predicted"/>
<organism evidence="2 3">
    <name type="scientific">Chitinophaga niastensis</name>
    <dbReference type="NCBI Taxonomy" id="536980"/>
    <lineage>
        <taxon>Bacteria</taxon>
        <taxon>Pseudomonadati</taxon>
        <taxon>Bacteroidota</taxon>
        <taxon>Chitinophagia</taxon>
        <taxon>Chitinophagales</taxon>
        <taxon>Chitinophagaceae</taxon>
        <taxon>Chitinophaga</taxon>
    </lineage>
</organism>
<dbReference type="AlphaFoldDB" id="A0A2P8HUS1"/>
<feature type="transmembrane region" description="Helical" evidence="1">
    <location>
        <begin position="81"/>
        <end position="105"/>
    </location>
</feature>
<dbReference type="Pfam" id="PF07843">
    <property type="entry name" value="DUF1634"/>
    <property type="match status" value="1"/>
</dbReference>